<evidence type="ECO:0000256" key="10">
    <source>
        <dbReference type="ARBA" id="ARBA00023002"/>
    </source>
</evidence>
<evidence type="ECO:0000256" key="12">
    <source>
        <dbReference type="ARBA" id="ARBA00023065"/>
    </source>
</evidence>
<accession>A0AAD8FEZ3</accession>
<gene>
    <name evidence="20" type="ORF">Bpfe_009509</name>
</gene>
<evidence type="ECO:0000256" key="13">
    <source>
        <dbReference type="ARBA" id="ARBA00023136"/>
    </source>
</evidence>
<keyword evidence="13" id="KW-0472">Membrane</keyword>
<dbReference type="FunFam" id="2.60.40.420:FF:000002">
    <property type="entry name" value="Hephaestin like 1"/>
    <property type="match status" value="2"/>
</dbReference>
<dbReference type="AlphaFoldDB" id="A0AAD8FEZ3"/>
<dbReference type="EMBL" id="JASAOG010000032">
    <property type="protein sequence ID" value="KAK0060981.1"/>
    <property type="molecule type" value="Genomic_DNA"/>
</dbReference>
<feature type="compositionally biased region" description="Polar residues" evidence="16">
    <location>
        <begin position="408"/>
        <end position="420"/>
    </location>
</feature>
<keyword evidence="4" id="KW-0813">Transport</keyword>
<comment type="subcellular location">
    <subcellularLocation>
        <location evidence="2">Membrane</location>
        <topology evidence="2">Single-pass membrane protein</topology>
    </subcellularLocation>
</comment>
<evidence type="ECO:0000256" key="1">
    <source>
        <dbReference type="ARBA" id="ARBA00001935"/>
    </source>
</evidence>
<keyword evidence="11" id="KW-0186">Copper</keyword>
<evidence type="ECO:0000313" key="21">
    <source>
        <dbReference type="Proteomes" id="UP001233172"/>
    </source>
</evidence>
<keyword evidence="12" id="KW-0406">Ion transport</keyword>
<evidence type="ECO:0000256" key="17">
    <source>
        <dbReference type="SAM" id="SignalP"/>
    </source>
</evidence>
<sequence length="1100" mass="122973">MCRSHSRTMARLCVCLLALAMLASVKGATREYFIAAQDILWNYVPGGGQFKDRDGETFAETWTKQNADRIGPVYRKAAYFQYTDASFSEEIPKHPQLGLLGPLIRAEVGDVIVINFFNNATGNFSIHPHAVFYQKMNEGALYLDGTSGQDKKDDAVPPGKIVTQIWHVTENNSPTDSDPNCLPWVYHSHTDAVKDPAAGLLGVIVTCKKGVLDSYGVRKDVDVDLPLVAFNWDENLSWYIDENIQRYCGDPARCVQLQQSADPAFVDSNRRRSLNGLQFSTMFGLQACAGSRVVFYNIGFGNEVDVHGIHFHGQDMKYQHTRGDTVSVYSATFVAAETTPQVPGDWLVTDVTENNERAGISAIFSVFDCDAAGYKKSETYGIVRRYFLTVEETTWNYAPSGKDLRTGQDLTGPSASSSYMESDKGHSFYQYESPNYQAPSQSQYPGPSQIQLTYTKARFFQYTNGAFKYRVASPEHLGLVGPVLKAEVGDTLVVSLKNTIPFPVSFLPHGLRYDSSEEFIAGTSYPGGIVGQGEVHNYTFYVPTDLLDGSYLPCRNFLYSSTYDIAKDQNAGLVGVLLVCRKGYFSSKEYKPKQIFLLLSIIDESNSLYTKPNTSVPDLKAAINGYIFGNLPQLDVCTNENVIWYVMSVGSALDVHTLTFDGNTFDENGNNRDARYLTPGDTAALSMNPDNPGRWMLYSHSNLARENGMFAFYNVKTCTSSYTSKDQSGYTSKDQLGYTSKDQSGYTSKDQSGYGKTRDYFVAADELLWDYAPLPRSIVTGEDLFNPNTEGHIFVRQDPYFIGKVHKKAVYREYTDDSFKLIKPGENRDILGPVMVAEVGDTIKITFKNNARIPFSIHAHGLKTSQKDSGVNYGDAAAVAPGQVYQYVWQVPERSGPGRNDPNCIPWVYYSSIDPLKDTNSGLIGGLVVCRKGILDSYSRRKDVDRELFTLFTVMNENDSWYLEENIKMFAPARLGTNYQNDPRFVESNKKHTINGRIYGNNQNLIMIYNQKVAWNVMGLGTEIDLHTVHFHGHTYVQRSIDHKDDVVQIFPGMAEVVEFVADDPGTWLFHCHVLDHIAAGMETYYTVFKPAAAQDSKAY</sequence>
<dbReference type="Pfam" id="PF07731">
    <property type="entry name" value="Cu-oxidase_2"/>
    <property type="match status" value="1"/>
</dbReference>
<dbReference type="GO" id="GO:0005507">
    <property type="term" value="F:copper ion binding"/>
    <property type="evidence" value="ECO:0007669"/>
    <property type="project" value="InterPro"/>
</dbReference>
<keyword evidence="21" id="KW-1185">Reference proteome</keyword>
<feature type="chain" id="PRO_5042295058" evidence="17">
    <location>
        <begin position="28"/>
        <end position="1100"/>
    </location>
</feature>
<dbReference type="Pfam" id="PF07732">
    <property type="entry name" value="Cu-oxidase_3"/>
    <property type="match status" value="2"/>
</dbReference>
<evidence type="ECO:0000256" key="2">
    <source>
        <dbReference type="ARBA" id="ARBA00004167"/>
    </source>
</evidence>
<dbReference type="InterPro" id="IPR008972">
    <property type="entry name" value="Cupredoxin"/>
</dbReference>
<reference evidence="20" key="2">
    <citation type="submission" date="2023-04" db="EMBL/GenBank/DDBJ databases">
        <authorList>
            <person name="Bu L."/>
            <person name="Lu L."/>
            <person name="Laidemitt M.R."/>
            <person name="Zhang S.M."/>
            <person name="Mutuku M."/>
            <person name="Mkoji G."/>
            <person name="Steinauer M."/>
            <person name="Loker E.S."/>
        </authorList>
    </citation>
    <scope>NUCLEOTIDE SEQUENCE</scope>
    <source>
        <strain evidence="20">KasaAsao</strain>
        <tissue evidence="20">Whole Snail</tissue>
    </source>
</reference>
<evidence type="ECO:0000256" key="9">
    <source>
        <dbReference type="ARBA" id="ARBA00022989"/>
    </source>
</evidence>
<dbReference type="InterPro" id="IPR011707">
    <property type="entry name" value="Cu-oxidase-like_N"/>
</dbReference>
<evidence type="ECO:0000259" key="19">
    <source>
        <dbReference type="Pfam" id="PF07732"/>
    </source>
</evidence>
<evidence type="ECO:0000256" key="15">
    <source>
        <dbReference type="ARBA" id="ARBA00023180"/>
    </source>
</evidence>
<comment type="cofactor">
    <cofactor evidence="1">
        <name>Cu cation</name>
        <dbReference type="ChEBI" id="CHEBI:23378"/>
    </cofactor>
</comment>
<dbReference type="SUPFAM" id="SSF49503">
    <property type="entry name" value="Cupredoxins"/>
    <property type="match status" value="6"/>
</dbReference>
<dbReference type="InterPro" id="IPR045087">
    <property type="entry name" value="Cu-oxidase_fam"/>
</dbReference>
<keyword evidence="6" id="KW-0479">Metal-binding</keyword>
<dbReference type="GO" id="GO:0016020">
    <property type="term" value="C:membrane"/>
    <property type="evidence" value="ECO:0007669"/>
    <property type="project" value="UniProtKB-SubCell"/>
</dbReference>
<organism evidence="20 21">
    <name type="scientific">Biomphalaria pfeifferi</name>
    <name type="common">Bloodfluke planorb</name>
    <name type="synonym">Freshwater snail</name>
    <dbReference type="NCBI Taxonomy" id="112525"/>
    <lineage>
        <taxon>Eukaryota</taxon>
        <taxon>Metazoa</taxon>
        <taxon>Spiralia</taxon>
        <taxon>Lophotrochozoa</taxon>
        <taxon>Mollusca</taxon>
        <taxon>Gastropoda</taxon>
        <taxon>Heterobranchia</taxon>
        <taxon>Euthyneura</taxon>
        <taxon>Panpulmonata</taxon>
        <taxon>Hygrophila</taxon>
        <taxon>Lymnaeoidea</taxon>
        <taxon>Planorbidae</taxon>
        <taxon>Biomphalaria</taxon>
    </lineage>
</organism>
<keyword evidence="8" id="KW-0677">Repeat</keyword>
<dbReference type="GO" id="GO:0016491">
    <property type="term" value="F:oxidoreductase activity"/>
    <property type="evidence" value="ECO:0007669"/>
    <property type="project" value="UniProtKB-KW"/>
</dbReference>
<dbReference type="CDD" id="cd04200">
    <property type="entry name" value="CuRO_2_ceruloplasmin_like"/>
    <property type="match status" value="1"/>
</dbReference>
<keyword evidence="7 17" id="KW-0732">Signal</keyword>
<evidence type="ECO:0000259" key="18">
    <source>
        <dbReference type="Pfam" id="PF07731"/>
    </source>
</evidence>
<name>A0AAD8FEZ3_BIOPF</name>
<dbReference type="PROSITE" id="PS00079">
    <property type="entry name" value="MULTICOPPER_OXIDASE1"/>
    <property type="match status" value="1"/>
</dbReference>
<feature type="region of interest" description="Disordered" evidence="16">
    <location>
        <begin position="401"/>
        <end position="422"/>
    </location>
</feature>
<evidence type="ECO:0000313" key="20">
    <source>
        <dbReference type="EMBL" id="KAK0060981.1"/>
    </source>
</evidence>
<dbReference type="GO" id="GO:0006811">
    <property type="term" value="P:monoatomic ion transport"/>
    <property type="evidence" value="ECO:0007669"/>
    <property type="project" value="UniProtKB-KW"/>
</dbReference>
<feature type="domain" description="Plastocyanin-like" evidence="19">
    <location>
        <begin position="827"/>
        <end position="896"/>
    </location>
</feature>
<comment type="caution">
    <text evidence="20">The sequence shown here is derived from an EMBL/GenBank/DDBJ whole genome shotgun (WGS) entry which is preliminary data.</text>
</comment>
<feature type="signal peptide" evidence="17">
    <location>
        <begin position="1"/>
        <end position="27"/>
    </location>
</feature>
<dbReference type="InterPro" id="IPR002355">
    <property type="entry name" value="Cu_oxidase_Cu_BS"/>
</dbReference>
<keyword evidence="5" id="KW-0812">Transmembrane</keyword>
<feature type="compositionally biased region" description="Polar residues" evidence="16">
    <location>
        <begin position="721"/>
        <end position="751"/>
    </location>
</feature>
<evidence type="ECO:0000256" key="11">
    <source>
        <dbReference type="ARBA" id="ARBA00023008"/>
    </source>
</evidence>
<dbReference type="PANTHER" id="PTHR11709">
    <property type="entry name" value="MULTI-COPPER OXIDASE"/>
    <property type="match status" value="1"/>
</dbReference>
<dbReference type="Proteomes" id="UP001233172">
    <property type="component" value="Unassembled WGS sequence"/>
</dbReference>
<dbReference type="Gene3D" id="2.60.40.420">
    <property type="entry name" value="Cupredoxins - blue copper proteins"/>
    <property type="match status" value="4"/>
</dbReference>
<keyword evidence="14" id="KW-1015">Disulfide bond</keyword>
<feature type="region of interest" description="Disordered" evidence="16">
    <location>
        <begin position="721"/>
        <end position="753"/>
    </location>
</feature>
<dbReference type="InterPro" id="IPR011706">
    <property type="entry name" value="Cu-oxidase_C"/>
</dbReference>
<feature type="domain" description="Plastocyanin-like" evidence="19">
    <location>
        <begin position="99"/>
        <end position="205"/>
    </location>
</feature>
<evidence type="ECO:0000256" key="16">
    <source>
        <dbReference type="SAM" id="MobiDB-lite"/>
    </source>
</evidence>
<comment type="similarity">
    <text evidence="3">Belongs to the multicopper oxidase family.</text>
</comment>
<evidence type="ECO:0000256" key="3">
    <source>
        <dbReference type="ARBA" id="ARBA00010609"/>
    </source>
</evidence>
<keyword evidence="10" id="KW-0560">Oxidoreductase</keyword>
<evidence type="ECO:0000256" key="7">
    <source>
        <dbReference type="ARBA" id="ARBA00022729"/>
    </source>
</evidence>
<keyword evidence="9" id="KW-1133">Transmembrane helix</keyword>
<evidence type="ECO:0000256" key="5">
    <source>
        <dbReference type="ARBA" id="ARBA00022692"/>
    </source>
</evidence>
<reference evidence="20" key="1">
    <citation type="journal article" date="2023" name="PLoS Negl. Trop. Dis.">
        <title>A genome sequence for Biomphalaria pfeifferi, the major vector snail for the human-infecting parasite Schistosoma mansoni.</title>
        <authorList>
            <person name="Bu L."/>
            <person name="Lu L."/>
            <person name="Laidemitt M.R."/>
            <person name="Zhang S.M."/>
            <person name="Mutuku M."/>
            <person name="Mkoji G."/>
            <person name="Steinauer M."/>
            <person name="Loker E.S."/>
        </authorList>
    </citation>
    <scope>NUCLEOTIDE SEQUENCE</scope>
    <source>
        <strain evidence="20">KasaAsao</strain>
    </source>
</reference>
<protein>
    <submittedName>
        <fullName evidence="20">Hephaestin-like protein</fullName>
    </submittedName>
</protein>
<proteinExistence type="inferred from homology"/>
<evidence type="ECO:0000256" key="14">
    <source>
        <dbReference type="ARBA" id="ARBA00023157"/>
    </source>
</evidence>
<evidence type="ECO:0000256" key="4">
    <source>
        <dbReference type="ARBA" id="ARBA00022448"/>
    </source>
</evidence>
<dbReference type="PANTHER" id="PTHR11709:SF394">
    <property type="entry name" value="FI03373P-RELATED"/>
    <property type="match status" value="1"/>
</dbReference>
<feature type="domain" description="Plastocyanin-like" evidence="18">
    <location>
        <begin position="988"/>
        <end position="1086"/>
    </location>
</feature>
<evidence type="ECO:0000256" key="6">
    <source>
        <dbReference type="ARBA" id="ARBA00022723"/>
    </source>
</evidence>
<dbReference type="PROSITE" id="PS00080">
    <property type="entry name" value="MULTICOPPER_OXIDASE2"/>
    <property type="match status" value="1"/>
</dbReference>
<keyword evidence="15" id="KW-0325">Glycoprotein</keyword>
<dbReference type="InterPro" id="IPR033138">
    <property type="entry name" value="Cu_oxidase_CS"/>
</dbReference>
<evidence type="ECO:0000256" key="8">
    <source>
        <dbReference type="ARBA" id="ARBA00022737"/>
    </source>
</evidence>